<dbReference type="OrthoDB" id="10255013at2759"/>
<dbReference type="GO" id="GO:0006887">
    <property type="term" value="P:exocytosis"/>
    <property type="evidence" value="ECO:0007669"/>
    <property type="project" value="TreeGrafter"/>
</dbReference>
<evidence type="ECO:0000313" key="9">
    <source>
        <dbReference type="RefSeq" id="XP_030065413.1"/>
    </source>
</evidence>
<feature type="transmembrane region" description="Helical" evidence="6">
    <location>
        <begin position="270"/>
        <end position="290"/>
    </location>
</feature>
<dbReference type="PANTHER" id="PTHR19957">
    <property type="entry name" value="SYNTAXIN"/>
    <property type="match status" value="1"/>
</dbReference>
<dbReference type="InterPro" id="IPR045242">
    <property type="entry name" value="Syntaxin"/>
</dbReference>
<evidence type="ECO:0000256" key="3">
    <source>
        <dbReference type="RuleBase" id="RU003858"/>
    </source>
</evidence>
<dbReference type="Gene3D" id="1.20.5.110">
    <property type="match status" value="1"/>
</dbReference>
<reference evidence="9" key="1">
    <citation type="submission" date="2025-08" db="UniProtKB">
        <authorList>
            <consortium name="RefSeq"/>
        </authorList>
    </citation>
    <scope>IDENTIFICATION</scope>
</reference>
<dbReference type="InterPro" id="IPR006011">
    <property type="entry name" value="Syntaxin_N"/>
</dbReference>
<dbReference type="GO" id="GO:0005484">
    <property type="term" value="F:SNAP receptor activity"/>
    <property type="evidence" value="ECO:0007669"/>
    <property type="project" value="InterPro"/>
</dbReference>
<dbReference type="SMART" id="SM00503">
    <property type="entry name" value="SynN"/>
    <property type="match status" value="1"/>
</dbReference>
<dbReference type="PROSITE" id="PS00914">
    <property type="entry name" value="SYNTAXIN"/>
    <property type="match status" value="1"/>
</dbReference>
<comment type="similarity">
    <text evidence="1 3">Belongs to the syntaxin family.</text>
</comment>
<keyword evidence="6" id="KW-0812">Transmembrane</keyword>
<evidence type="ECO:0000256" key="2">
    <source>
        <dbReference type="ARBA" id="ARBA00023054"/>
    </source>
</evidence>
<sequence length="292" mass="33428">MRDRTKELRGDSDNSENEEETALVSSPNRDGPCNDDEFFHKVREIRHSLEILDGKVKELEKKQSTILAKPLPEEGMRDDLQKLREEIKNLARNLQVKLKSIEPKEEEDGRLSVNLRMRKTQHGILSQQFVDVMNKCNTAQLHYRDQNVERIQRQLRITGSSVTDEELEQMLESGQGAVFTSNILKETQVTKQTLNEIEARHGEILKLEKSIQELHEMFMFLAMEVEAQGEAIDRIEKNISNSSNYVEKARTELATAVGNQKKSRKRKLKIGICVSILVVIVIIIIVLAVING</sequence>
<dbReference type="GeneID" id="115474195"/>
<protein>
    <submittedName>
        <fullName evidence="9">Syntaxin-4</fullName>
    </submittedName>
</protein>
<dbReference type="GO" id="GO:0031201">
    <property type="term" value="C:SNARE complex"/>
    <property type="evidence" value="ECO:0007669"/>
    <property type="project" value="TreeGrafter"/>
</dbReference>
<evidence type="ECO:0000256" key="1">
    <source>
        <dbReference type="ARBA" id="ARBA00009063"/>
    </source>
</evidence>
<name>A0A6P7YKA9_9AMPH</name>
<keyword evidence="8" id="KW-1185">Reference proteome</keyword>
<keyword evidence="2 4" id="KW-0175">Coiled coil</keyword>
<dbReference type="InParanoid" id="A0A6P7YKA9"/>
<organism evidence="8 9">
    <name type="scientific">Microcaecilia unicolor</name>
    <dbReference type="NCBI Taxonomy" id="1415580"/>
    <lineage>
        <taxon>Eukaryota</taxon>
        <taxon>Metazoa</taxon>
        <taxon>Chordata</taxon>
        <taxon>Craniata</taxon>
        <taxon>Vertebrata</taxon>
        <taxon>Euteleostomi</taxon>
        <taxon>Amphibia</taxon>
        <taxon>Gymnophiona</taxon>
        <taxon>Siphonopidae</taxon>
        <taxon>Microcaecilia</taxon>
    </lineage>
</organism>
<dbReference type="GO" id="GO:0000149">
    <property type="term" value="F:SNARE binding"/>
    <property type="evidence" value="ECO:0007669"/>
    <property type="project" value="TreeGrafter"/>
</dbReference>
<evidence type="ECO:0000259" key="7">
    <source>
        <dbReference type="PROSITE" id="PS50192"/>
    </source>
</evidence>
<dbReference type="GO" id="GO:0048278">
    <property type="term" value="P:vesicle docking"/>
    <property type="evidence" value="ECO:0007669"/>
    <property type="project" value="TreeGrafter"/>
</dbReference>
<dbReference type="CDD" id="cd15848">
    <property type="entry name" value="SNARE_syntaxin1-like"/>
    <property type="match status" value="1"/>
</dbReference>
<evidence type="ECO:0000256" key="5">
    <source>
        <dbReference type="SAM" id="MobiDB-lite"/>
    </source>
</evidence>
<dbReference type="Pfam" id="PF05739">
    <property type="entry name" value="SNARE"/>
    <property type="match status" value="1"/>
</dbReference>
<evidence type="ECO:0000313" key="8">
    <source>
        <dbReference type="Proteomes" id="UP000515156"/>
    </source>
</evidence>
<dbReference type="Proteomes" id="UP000515156">
    <property type="component" value="Chromosome 7"/>
</dbReference>
<dbReference type="CDD" id="cd00179">
    <property type="entry name" value="SynN"/>
    <property type="match status" value="1"/>
</dbReference>
<feature type="region of interest" description="Disordered" evidence="5">
    <location>
        <begin position="1"/>
        <end position="36"/>
    </location>
</feature>
<dbReference type="RefSeq" id="XP_030065413.1">
    <property type="nucleotide sequence ID" value="XM_030209553.1"/>
</dbReference>
<dbReference type="GO" id="GO:0006906">
    <property type="term" value="P:vesicle fusion"/>
    <property type="evidence" value="ECO:0007669"/>
    <property type="project" value="TreeGrafter"/>
</dbReference>
<dbReference type="GO" id="GO:0005886">
    <property type="term" value="C:plasma membrane"/>
    <property type="evidence" value="ECO:0007669"/>
    <property type="project" value="TreeGrafter"/>
</dbReference>
<dbReference type="InterPro" id="IPR006012">
    <property type="entry name" value="Syntaxin/epimorphin_CS"/>
</dbReference>
<feature type="coiled-coil region" evidence="4">
    <location>
        <begin position="42"/>
        <end position="100"/>
    </location>
</feature>
<dbReference type="GO" id="GO:0006886">
    <property type="term" value="P:intracellular protein transport"/>
    <property type="evidence" value="ECO:0007669"/>
    <property type="project" value="InterPro"/>
</dbReference>
<dbReference type="AlphaFoldDB" id="A0A6P7YKA9"/>
<keyword evidence="6" id="KW-0472">Membrane</keyword>
<evidence type="ECO:0000256" key="4">
    <source>
        <dbReference type="SAM" id="Coils"/>
    </source>
</evidence>
<gene>
    <name evidence="9" type="primary">STX4</name>
</gene>
<dbReference type="FunFam" id="1.20.58.70:FF:000011">
    <property type="entry name" value="Syntaxin 4"/>
    <property type="match status" value="1"/>
</dbReference>
<dbReference type="InterPro" id="IPR010989">
    <property type="entry name" value="SNARE"/>
</dbReference>
<dbReference type="SUPFAM" id="SSF47661">
    <property type="entry name" value="t-snare proteins"/>
    <property type="match status" value="1"/>
</dbReference>
<dbReference type="PROSITE" id="PS50192">
    <property type="entry name" value="T_SNARE"/>
    <property type="match status" value="1"/>
</dbReference>
<dbReference type="KEGG" id="muo:115474195"/>
<feature type="domain" description="T-SNARE coiled-coil homology" evidence="7">
    <location>
        <begin position="194"/>
        <end position="256"/>
    </location>
</feature>
<dbReference type="SMART" id="SM00397">
    <property type="entry name" value="t_SNARE"/>
    <property type="match status" value="1"/>
</dbReference>
<accession>A0A6P7YKA9</accession>
<dbReference type="FunCoup" id="A0A6P7YKA9">
    <property type="interactions" value="752"/>
</dbReference>
<dbReference type="GO" id="GO:0012505">
    <property type="term" value="C:endomembrane system"/>
    <property type="evidence" value="ECO:0007669"/>
    <property type="project" value="TreeGrafter"/>
</dbReference>
<dbReference type="InterPro" id="IPR000727">
    <property type="entry name" value="T_SNARE_dom"/>
</dbReference>
<keyword evidence="6" id="KW-1133">Transmembrane helix</keyword>
<evidence type="ECO:0000256" key="6">
    <source>
        <dbReference type="SAM" id="Phobius"/>
    </source>
</evidence>
<proteinExistence type="inferred from homology"/>
<dbReference type="CTD" id="6810"/>
<feature type="compositionally biased region" description="Basic and acidic residues" evidence="5">
    <location>
        <begin position="1"/>
        <end position="12"/>
    </location>
</feature>
<dbReference type="Pfam" id="PF00804">
    <property type="entry name" value="Syntaxin"/>
    <property type="match status" value="1"/>
</dbReference>
<dbReference type="Gene3D" id="1.20.58.70">
    <property type="match status" value="1"/>
</dbReference>
<dbReference type="PANTHER" id="PTHR19957:SF97">
    <property type="entry name" value="SYNTAXIN-4"/>
    <property type="match status" value="1"/>
</dbReference>